<dbReference type="InterPro" id="IPR027417">
    <property type="entry name" value="P-loop_NTPase"/>
</dbReference>
<dbReference type="PANTHER" id="PTHR42961">
    <property type="entry name" value="IRON-SULFUR PROTEIN NUBPL"/>
    <property type="match status" value="1"/>
</dbReference>
<dbReference type="InterPro" id="IPR044304">
    <property type="entry name" value="NUBPL-like"/>
</dbReference>
<proteinExistence type="inferred from homology"/>
<keyword evidence="4 8" id="KW-0547">Nucleotide-binding</keyword>
<dbReference type="InterPro" id="IPR034904">
    <property type="entry name" value="FSCA_dom_sf"/>
</dbReference>
<dbReference type="PANTHER" id="PTHR42961:SF2">
    <property type="entry name" value="IRON-SULFUR PROTEIN NUBPL"/>
    <property type="match status" value="1"/>
</dbReference>
<dbReference type="SUPFAM" id="SSF52540">
    <property type="entry name" value="P-loop containing nucleoside triphosphate hydrolases"/>
    <property type="match status" value="1"/>
</dbReference>
<name>A0A660LFF8_9ACTN</name>
<evidence type="ECO:0000256" key="2">
    <source>
        <dbReference type="ARBA" id="ARBA00008205"/>
    </source>
</evidence>
<dbReference type="GO" id="GO:0046872">
    <property type="term" value="F:metal ion binding"/>
    <property type="evidence" value="ECO:0007669"/>
    <property type="project" value="UniProtKB-KW"/>
</dbReference>
<keyword evidence="6 8" id="KW-0408">Iron</keyword>
<dbReference type="InterPro" id="IPR002744">
    <property type="entry name" value="MIP18-like"/>
</dbReference>
<gene>
    <name evidence="10" type="ORF">C8N24_2512</name>
</gene>
<comment type="subunit">
    <text evidence="8">Homodimer.</text>
</comment>
<dbReference type="InterPro" id="IPR019591">
    <property type="entry name" value="Mrp/NBP35_ATP-bd"/>
</dbReference>
<dbReference type="Gene3D" id="3.40.50.300">
    <property type="entry name" value="P-loop containing nucleotide triphosphate hydrolases"/>
    <property type="match status" value="1"/>
</dbReference>
<dbReference type="Pfam" id="PF01883">
    <property type="entry name" value="FeS_assembly_P"/>
    <property type="match status" value="1"/>
</dbReference>
<comment type="function">
    <text evidence="8">Binds and transfers iron-sulfur (Fe-S) clusters to target apoproteins. Can hydrolyze ATP.</text>
</comment>
<dbReference type="Gene3D" id="3.30.300.130">
    <property type="entry name" value="Fe-S cluster assembly (FSCA)"/>
    <property type="match status" value="1"/>
</dbReference>
<dbReference type="Pfam" id="PF10609">
    <property type="entry name" value="ParA"/>
    <property type="match status" value="1"/>
</dbReference>
<feature type="binding site" evidence="8">
    <location>
        <begin position="119"/>
        <end position="126"/>
    </location>
    <ligand>
        <name>ATP</name>
        <dbReference type="ChEBI" id="CHEBI:30616"/>
    </ligand>
</feature>
<dbReference type="AlphaFoldDB" id="A0A660LFF8"/>
<accession>A0A660LFF8</accession>
<dbReference type="CDD" id="cd02037">
    <property type="entry name" value="Mrp_NBP35"/>
    <property type="match status" value="1"/>
</dbReference>
<dbReference type="Proteomes" id="UP000278962">
    <property type="component" value="Unassembled WGS sequence"/>
</dbReference>
<dbReference type="GO" id="GO:0005524">
    <property type="term" value="F:ATP binding"/>
    <property type="evidence" value="ECO:0007669"/>
    <property type="project" value="UniProtKB-UniRule"/>
</dbReference>
<dbReference type="PROSITE" id="PS01215">
    <property type="entry name" value="MRP"/>
    <property type="match status" value="1"/>
</dbReference>
<comment type="similarity">
    <text evidence="8">Belongs to the Mrp/NBP35 ATP-binding proteins family.</text>
</comment>
<evidence type="ECO:0000256" key="7">
    <source>
        <dbReference type="ARBA" id="ARBA00023014"/>
    </source>
</evidence>
<dbReference type="OrthoDB" id="9809679at2"/>
<dbReference type="InterPro" id="IPR000808">
    <property type="entry name" value="Mrp-like_CS"/>
</dbReference>
<dbReference type="RefSeq" id="WP_121250342.1">
    <property type="nucleotide sequence ID" value="NZ_RBIL01000001.1"/>
</dbReference>
<dbReference type="EMBL" id="RBIL01000001">
    <property type="protein sequence ID" value="RKQ92660.1"/>
    <property type="molecule type" value="Genomic_DNA"/>
</dbReference>
<evidence type="ECO:0000256" key="5">
    <source>
        <dbReference type="ARBA" id="ARBA00022840"/>
    </source>
</evidence>
<keyword evidence="7 8" id="KW-0411">Iron-sulfur</keyword>
<evidence type="ECO:0000256" key="4">
    <source>
        <dbReference type="ARBA" id="ARBA00022741"/>
    </source>
</evidence>
<organism evidence="10 11">
    <name type="scientific">Solirubrobacter pauli</name>
    <dbReference type="NCBI Taxonomy" id="166793"/>
    <lineage>
        <taxon>Bacteria</taxon>
        <taxon>Bacillati</taxon>
        <taxon>Actinomycetota</taxon>
        <taxon>Thermoleophilia</taxon>
        <taxon>Solirubrobacterales</taxon>
        <taxon>Solirubrobacteraceae</taxon>
        <taxon>Solirubrobacter</taxon>
    </lineage>
</organism>
<evidence type="ECO:0000259" key="9">
    <source>
        <dbReference type="Pfam" id="PF01883"/>
    </source>
</evidence>
<comment type="similarity">
    <text evidence="2">In the C-terminal section; belongs to the Mrp/NBP35 ATP-binding proteins family.</text>
</comment>
<reference evidence="10 11" key="1">
    <citation type="submission" date="2018-10" db="EMBL/GenBank/DDBJ databases">
        <title>Genomic Encyclopedia of Archaeal and Bacterial Type Strains, Phase II (KMG-II): from individual species to whole genera.</title>
        <authorList>
            <person name="Goeker M."/>
        </authorList>
    </citation>
    <scope>NUCLEOTIDE SEQUENCE [LARGE SCALE GENOMIC DNA]</scope>
    <source>
        <strain evidence="10 11">DSM 14954</strain>
    </source>
</reference>
<dbReference type="GO" id="GO:0051539">
    <property type="term" value="F:4 iron, 4 sulfur cluster binding"/>
    <property type="evidence" value="ECO:0007669"/>
    <property type="project" value="TreeGrafter"/>
</dbReference>
<dbReference type="GO" id="GO:0140663">
    <property type="term" value="F:ATP-dependent FeS chaperone activity"/>
    <property type="evidence" value="ECO:0007669"/>
    <property type="project" value="InterPro"/>
</dbReference>
<comment type="similarity">
    <text evidence="1">In the N-terminal section; belongs to the MIP18 family.</text>
</comment>
<evidence type="ECO:0000313" key="11">
    <source>
        <dbReference type="Proteomes" id="UP000278962"/>
    </source>
</evidence>
<keyword evidence="8" id="KW-0378">Hydrolase</keyword>
<dbReference type="FunFam" id="3.40.50.300:FF:001119">
    <property type="entry name" value="Iron-sulfur cluster carrier protein"/>
    <property type="match status" value="1"/>
</dbReference>
<keyword evidence="11" id="KW-1185">Reference proteome</keyword>
<evidence type="ECO:0000256" key="3">
    <source>
        <dbReference type="ARBA" id="ARBA00022723"/>
    </source>
</evidence>
<protein>
    <recommendedName>
        <fullName evidence="8">Iron-sulfur cluster carrier protein</fullName>
    </recommendedName>
</protein>
<dbReference type="InterPro" id="IPR033756">
    <property type="entry name" value="YlxH/NBP35"/>
</dbReference>
<keyword evidence="3 8" id="KW-0479">Metal-binding</keyword>
<dbReference type="GO" id="GO:0016887">
    <property type="term" value="F:ATP hydrolysis activity"/>
    <property type="evidence" value="ECO:0007669"/>
    <property type="project" value="UniProtKB-UniRule"/>
</dbReference>
<dbReference type="SUPFAM" id="SSF117916">
    <property type="entry name" value="Fe-S cluster assembly (FSCA) domain-like"/>
    <property type="match status" value="1"/>
</dbReference>
<dbReference type="GO" id="GO:0016226">
    <property type="term" value="P:iron-sulfur cluster assembly"/>
    <property type="evidence" value="ECO:0007669"/>
    <property type="project" value="InterPro"/>
</dbReference>
<evidence type="ECO:0000256" key="1">
    <source>
        <dbReference type="ARBA" id="ARBA00007352"/>
    </source>
</evidence>
<dbReference type="HAMAP" id="MF_02040">
    <property type="entry name" value="Mrp_NBP35"/>
    <property type="match status" value="1"/>
</dbReference>
<evidence type="ECO:0000256" key="6">
    <source>
        <dbReference type="ARBA" id="ARBA00023004"/>
    </source>
</evidence>
<keyword evidence="5 8" id="KW-0067">ATP-binding</keyword>
<comment type="caution">
    <text evidence="10">The sequence shown here is derived from an EMBL/GenBank/DDBJ whole genome shotgun (WGS) entry which is preliminary data.</text>
</comment>
<feature type="domain" description="MIP18 family-like" evidence="9">
    <location>
        <begin position="7"/>
        <end position="79"/>
    </location>
</feature>
<sequence length="393" mass="40749">MVGMPTRDQILEALKVVIDPELHKDIVTLGMVRSVDIADSGAVNVTVSLTTPGCPIKGHFQTGVATAVKAVEGVTAVNVGFDVLSDAEKQGLQRTLGRAAGLPEGALAQVANVVCIGSGKGGVGKSTLTVNLAAALQAEGKKVGVLDADVWGYSIPRMLGLGGQRPKVSPERKILPLEAHGLKVISIGFFLKEDEAVVWRGPMLHKALTQFLDDVAWGELDYLLIDLPPGTGDVSMTLSQLLPQATFMIVTTPQDAAQKVARRAAQMADKVDLTISSVIENMSGFTAPDGAFYPIFGEGGGQNLADELDVPLIGQVPLTMPLRAHADAGIPLVAVDPDDAAAQAIRHAAQGLIALAPAKPIALPTLPNEPAPALQVVQAGPPQPVGMSLPMAG</sequence>
<evidence type="ECO:0000256" key="8">
    <source>
        <dbReference type="HAMAP-Rule" id="MF_02040"/>
    </source>
</evidence>
<evidence type="ECO:0000313" key="10">
    <source>
        <dbReference type="EMBL" id="RKQ92660.1"/>
    </source>
</evidence>